<organism evidence="9 10">
    <name type="scientific">Monodon monoceros</name>
    <name type="common">Narwhal</name>
    <name type="synonym">Ceratodon monodon</name>
    <dbReference type="NCBI Taxonomy" id="40151"/>
    <lineage>
        <taxon>Eukaryota</taxon>
        <taxon>Metazoa</taxon>
        <taxon>Chordata</taxon>
        <taxon>Craniata</taxon>
        <taxon>Vertebrata</taxon>
        <taxon>Euteleostomi</taxon>
        <taxon>Mammalia</taxon>
        <taxon>Eutheria</taxon>
        <taxon>Laurasiatheria</taxon>
        <taxon>Artiodactyla</taxon>
        <taxon>Whippomorpha</taxon>
        <taxon>Cetacea</taxon>
        <taxon>Odontoceti</taxon>
        <taxon>Monodontidae</taxon>
        <taxon>Monodon</taxon>
    </lineage>
</organism>
<accession>A0A4U1FVH6</accession>
<evidence type="ECO:0000256" key="8">
    <source>
        <dbReference type="ARBA" id="ARBA00023136"/>
    </source>
</evidence>
<evidence type="ECO:0000256" key="5">
    <source>
        <dbReference type="ARBA" id="ARBA00022792"/>
    </source>
</evidence>
<proteinExistence type="inferred from homology"/>
<evidence type="ECO:0000256" key="6">
    <source>
        <dbReference type="ARBA" id="ARBA00022989"/>
    </source>
</evidence>
<dbReference type="GO" id="GO:0005743">
    <property type="term" value="C:mitochondrial inner membrane"/>
    <property type="evidence" value="ECO:0007669"/>
    <property type="project" value="UniProtKB-SubCell"/>
</dbReference>
<dbReference type="AlphaFoldDB" id="A0A4U1FVH6"/>
<dbReference type="PANTHER" id="PTHR15099:SF2">
    <property type="entry name" value="TRANSMEMBRANE PROTEIN 11, MITOCHONDRIAL"/>
    <property type="match status" value="1"/>
</dbReference>
<evidence type="ECO:0000256" key="1">
    <source>
        <dbReference type="ARBA" id="ARBA00002812"/>
    </source>
</evidence>
<keyword evidence="6" id="KW-1133">Transmembrane helix</keyword>
<comment type="caution">
    <text evidence="9">The sequence shown here is derived from an EMBL/GenBank/DDBJ whole genome shotgun (WGS) entry which is preliminary data.</text>
</comment>
<dbReference type="GO" id="GO:0007007">
    <property type="term" value="P:inner mitochondrial membrane organization"/>
    <property type="evidence" value="ECO:0007669"/>
    <property type="project" value="TreeGrafter"/>
</dbReference>
<evidence type="ECO:0000256" key="4">
    <source>
        <dbReference type="ARBA" id="ARBA00022692"/>
    </source>
</evidence>
<reference evidence="10" key="1">
    <citation type="journal article" date="2019" name="IScience">
        <title>Narwhal Genome Reveals Long-Term Low Genetic Diversity despite Current Large Abundance Size.</title>
        <authorList>
            <person name="Westbury M.V."/>
            <person name="Petersen B."/>
            <person name="Garde E."/>
            <person name="Heide-Jorgensen M.P."/>
            <person name="Lorenzen E.D."/>
        </authorList>
    </citation>
    <scope>NUCLEOTIDE SEQUENCE [LARGE SCALE GENOMIC DNA]</scope>
</reference>
<dbReference type="Proteomes" id="UP000308365">
    <property type="component" value="Unassembled WGS sequence"/>
</dbReference>
<name>A0A4U1FVH6_MONMO</name>
<sequence>MSPPACRVPIPKADHIQLWNGQDGAQGPLVFPALLQGRLGCVESWKSAALCVTVHPFLSRVSLSATDCYIVHEIYNGENAQDQFEYELEQALEAQYKYIVIEPTRIGDETARWITVGNCLHKTTVLAGTACLFTPLALPLEYSHYISLPAGVLSLACCTLYGISWQFDPCCKYQVEYDAYKLSRLPLHTLTSSTPVVLVRKDDLHRKRLHNTIALAALAYCVRKVYELCAV</sequence>
<comment type="similarity">
    <text evidence="3">Belongs to the TMEM11 family.</text>
</comment>
<dbReference type="EMBL" id="RWIC01000013">
    <property type="protein sequence ID" value="TKC53116.1"/>
    <property type="molecule type" value="Genomic_DNA"/>
</dbReference>
<protein>
    <recommendedName>
        <fullName evidence="11">Transmembrane protein 11</fullName>
    </recommendedName>
</protein>
<keyword evidence="5" id="KW-0999">Mitochondrion inner membrane</keyword>
<evidence type="ECO:0000313" key="9">
    <source>
        <dbReference type="EMBL" id="TKC53116.1"/>
    </source>
</evidence>
<keyword evidence="7" id="KW-0496">Mitochondrion</keyword>
<keyword evidence="4" id="KW-0812">Transmembrane</keyword>
<comment type="function">
    <text evidence="1">Plays a role in mitochondrial morphogenesis.</text>
</comment>
<dbReference type="Pfam" id="PF14972">
    <property type="entry name" value="Mito_morph_reg"/>
    <property type="match status" value="1"/>
</dbReference>
<evidence type="ECO:0008006" key="11">
    <source>
        <dbReference type="Google" id="ProtNLM"/>
    </source>
</evidence>
<comment type="subcellular location">
    <subcellularLocation>
        <location evidence="2">Mitochondrion inner membrane</location>
        <topology evidence="2">Multi-pass membrane protein</topology>
    </subcellularLocation>
</comment>
<evidence type="ECO:0000256" key="7">
    <source>
        <dbReference type="ARBA" id="ARBA00023128"/>
    </source>
</evidence>
<evidence type="ECO:0000256" key="3">
    <source>
        <dbReference type="ARBA" id="ARBA00006060"/>
    </source>
</evidence>
<dbReference type="PANTHER" id="PTHR15099">
    <property type="entry name" value="PROTEIN PM1"/>
    <property type="match status" value="1"/>
</dbReference>
<keyword evidence="8" id="KW-0472">Membrane</keyword>
<dbReference type="InterPro" id="IPR026120">
    <property type="entry name" value="TMEM11"/>
</dbReference>
<evidence type="ECO:0000256" key="2">
    <source>
        <dbReference type="ARBA" id="ARBA00004448"/>
    </source>
</evidence>
<gene>
    <name evidence="9" type="ORF">EI555_006614</name>
</gene>
<evidence type="ECO:0000313" key="10">
    <source>
        <dbReference type="Proteomes" id="UP000308365"/>
    </source>
</evidence>